<evidence type="ECO:0000256" key="1">
    <source>
        <dbReference type="ARBA" id="ARBA00005417"/>
    </source>
</evidence>
<dbReference type="GO" id="GO:0016887">
    <property type="term" value="F:ATP hydrolysis activity"/>
    <property type="evidence" value="ECO:0007669"/>
    <property type="project" value="InterPro"/>
</dbReference>
<dbReference type="RefSeq" id="WP_340525380.1">
    <property type="nucleotide sequence ID" value="NZ_FMSH01000199.1"/>
</dbReference>
<dbReference type="Pfam" id="PF00005">
    <property type="entry name" value="ABC_tran"/>
    <property type="match status" value="1"/>
</dbReference>
<dbReference type="InterPro" id="IPR003593">
    <property type="entry name" value="AAA+_ATPase"/>
</dbReference>
<evidence type="ECO:0000256" key="6">
    <source>
        <dbReference type="ARBA" id="ARBA00022840"/>
    </source>
</evidence>
<dbReference type="EMBL" id="FMSH01000199">
    <property type="protein sequence ID" value="SCU76153.1"/>
    <property type="molecule type" value="Genomic_DNA"/>
</dbReference>
<dbReference type="AlphaFoldDB" id="A0A1K0JLV6"/>
<accession>A0A1K0JLV6</accession>
<name>A0A1K0JLV6_CUPNE</name>
<gene>
    <name evidence="8" type="primary">tauB</name>
    <name evidence="8" type="ORF">CNECB9_2780012</name>
</gene>
<keyword evidence="5" id="KW-0547">Nucleotide-binding</keyword>
<evidence type="ECO:0000256" key="4">
    <source>
        <dbReference type="ARBA" id="ARBA00022519"/>
    </source>
</evidence>
<evidence type="ECO:0000256" key="2">
    <source>
        <dbReference type="ARBA" id="ARBA00022448"/>
    </source>
</evidence>
<keyword evidence="4" id="KW-0472">Membrane</keyword>
<dbReference type="SUPFAM" id="SSF52540">
    <property type="entry name" value="P-loop containing nucleoside triphosphate hydrolases"/>
    <property type="match status" value="1"/>
</dbReference>
<evidence type="ECO:0000256" key="5">
    <source>
        <dbReference type="ARBA" id="ARBA00022741"/>
    </source>
</evidence>
<dbReference type="PROSITE" id="PS00211">
    <property type="entry name" value="ABC_TRANSPORTER_1"/>
    <property type="match status" value="1"/>
</dbReference>
<dbReference type="InterPro" id="IPR003439">
    <property type="entry name" value="ABC_transporter-like_ATP-bd"/>
</dbReference>
<dbReference type="PROSITE" id="PS50893">
    <property type="entry name" value="ABC_TRANSPORTER_2"/>
    <property type="match status" value="1"/>
</dbReference>
<dbReference type="InterPro" id="IPR017871">
    <property type="entry name" value="ABC_transporter-like_CS"/>
</dbReference>
<protein>
    <submittedName>
        <fullName evidence="8">Taurine transporter subunit ATP-binding component of ABC superfamily</fullName>
    </submittedName>
</protein>
<dbReference type="CDD" id="cd03293">
    <property type="entry name" value="ABC_NrtD_SsuB_transporters"/>
    <property type="match status" value="1"/>
</dbReference>
<comment type="similarity">
    <text evidence="1">Belongs to the ABC transporter superfamily.</text>
</comment>
<keyword evidence="6 8" id="KW-0067">ATP-binding</keyword>
<reference evidence="8" key="1">
    <citation type="submission" date="2016-09" db="EMBL/GenBank/DDBJ databases">
        <authorList>
            <person name="Capua I."/>
            <person name="De Benedictis P."/>
            <person name="Joannis T."/>
            <person name="Lombin L.H."/>
            <person name="Cattoli G."/>
        </authorList>
    </citation>
    <scope>NUCLEOTIDE SEQUENCE</scope>
    <source>
        <strain evidence="8">B9</strain>
    </source>
</reference>
<keyword evidence="4" id="KW-0997">Cell inner membrane</keyword>
<dbReference type="SMART" id="SM00382">
    <property type="entry name" value="AAA"/>
    <property type="match status" value="1"/>
</dbReference>
<organism evidence="8">
    <name type="scientific">Cupriavidus necator</name>
    <name type="common">Alcaligenes eutrophus</name>
    <name type="synonym">Ralstonia eutropha</name>
    <dbReference type="NCBI Taxonomy" id="106590"/>
    <lineage>
        <taxon>Bacteria</taxon>
        <taxon>Pseudomonadati</taxon>
        <taxon>Pseudomonadota</taxon>
        <taxon>Betaproteobacteria</taxon>
        <taxon>Burkholderiales</taxon>
        <taxon>Burkholderiaceae</taxon>
        <taxon>Cupriavidus</taxon>
    </lineage>
</organism>
<evidence type="ECO:0000259" key="7">
    <source>
        <dbReference type="PROSITE" id="PS50893"/>
    </source>
</evidence>
<dbReference type="PANTHER" id="PTHR42788:SF10">
    <property type="entry name" value="ABC TRANSPORTER ATP-BINDING PROTEIN"/>
    <property type="match status" value="1"/>
</dbReference>
<keyword evidence="2" id="KW-0813">Transport</keyword>
<dbReference type="Gene3D" id="3.40.50.300">
    <property type="entry name" value="P-loop containing nucleotide triphosphate hydrolases"/>
    <property type="match status" value="1"/>
</dbReference>
<dbReference type="InterPro" id="IPR050166">
    <property type="entry name" value="ABC_transporter_ATP-bind"/>
</dbReference>
<evidence type="ECO:0000256" key="3">
    <source>
        <dbReference type="ARBA" id="ARBA00022475"/>
    </source>
</evidence>
<evidence type="ECO:0000313" key="8">
    <source>
        <dbReference type="EMBL" id="SCU76153.1"/>
    </source>
</evidence>
<dbReference type="GO" id="GO:0005524">
    <property type="term" value="F:ATP binding"/>
    <property type="evidence" value="ECO:0007669"/>
    <property type="project" value="UniProtKB-KW"/>
</dbReference>
<feature type="domain" description="ABC transporter" evidence="7">
    <location>
        <begin position="17"/>
        <end position="250"/>
    </location>
</feature>
<proteinExistence type="inferred from homology"/>
<dbReference type="InterPro" id="IPR027417">
    <property type="entry name" value="P-loop_NTPase"/>
</dbReference>
<sequence length="278" mass="30628">MATHTLRVVSERATPLLQVDGVSLEYRTPERIVRATHRVSFDVHAGDRFVLLGPSGCGKSTLLKAVAGFVPPSEGEIRLEGRRVQQPGPDRIVVFQEFDQLPPWKTVVQNVMFPLRQARKLSRAQARELALDSLHKVGLADFADAYPHTLSGGMKQRVAIARALAMRPKVLLMDEPFAALDALTRRRMQEELLALWDDAAFTLLFVTHSIEEALVVGSRILLLSPHPGRVRAELNSHQFSLASQGGAEFQAAAQRIHTLLFDEPAAEAAPRARSAAGR</sequence>
<dbReference type="PANTHER" id="PTHR42788">
    <property type="entry name" value="TAURINE IMPORT ATP-BINDING PROTEIN-RELATED"/>
    <property type="match status" value="1"/>
</dbReference>
<keyword evidence="3" id="KW-1003">Cell membrane</keyword>